<accession>A0A7M5X7W0</accession>
<dbReference type="Proteomes" id="UP000594262">
    <property type="component" value="Unplaced"/>
</dbReference>
<evidence type="ECO:0000256" key="3">
    <source>
        <dbReference type="ARBA" id="ARBA00022989"/>
    </source>
</evidence>
<organism evidence="7 8">
    <name type="scientific">Clytia hemisphaerica</name>
    <dbReference type="NCBI Taxonomy" id="252671"/>
    <lineage>
        <taxon>Eukaryota</taxon>
        <taxon>Metazoa</taxon>
        <taxon>Cnidaria</taxon>
        <taxon>Hydrozoa</taxon>
        <taxon>Hydroidolina</taxon>
        <taxon>Leptothecata</taxon>
        <taxon>Obeliida</taxon>
        <taxon>Clytiidae</taxon>
        <taxon>Clytia</taxon>
    </lineage>
</organism>
<feature type="transmembrane region" description="Helical" evidence="6">
    <location>
        <begin position="162"/>
        <end position="179"/>
    </location>
</feature>
<dbReference type="GO" id="GO:0005886">
    <property type="term" value="C:plasma membrane"/>
    <property type="evidence" value="ECO:0007669"/>
    <property type="project" value="TreeGrafter"/>
</dbReference>
<feature type="region of interest" description="Disordered" evidence="5">
    <location>
        <begin position="406"/>
        <end position="426"/>
    </location>
</feature>
<feature type="compositionally biased region" description="Acidic residues" evidence="5">
    <location>
        <begin position="414"/>
        <end position="426"/>
    </location>
</feature>
<dbReference type="PANTHER" id="PTHR11003">
    <property type="entry name" value="POTASSIUM CHANNEL, SUBFAMILY K"/>
    <property type="match status" value="1"/>
</dbReference>
<evidence type="ECO:0000256" key="2">
    <source>
        <dbReference type="ARBA" id="ARBA00022692"/>
    </source>
</evidence>
<protein>
    <submittedName>
        <fullName evidence="7">Uncharacterized protein</fullName>
    </submittedName>
</protein>
<proteinExistence type="predicted"/>
<feature type="transmembrane region" description="Helical" evidence="6">
    <location>
        <begin position="235"/>
        <end position="257"/>
    </location>
</feature>
<dbReference type="InterPro" id="IPR003280">
    <property type="entry name" value="2pore_dom_K_chnl"/>
</dbReference>
<feature type="compositionally biased region" description="Basic and acidic residues" evidence="5">
    <location>
        <begin position="142"/>
        <end position="151"/>
    </location>
</feature>
<feature type="region of interest" description="Disordered" evidence="5">
    <location>
        <begin position="132"/>
        <end position="151"/>
    </location>
</feature>
<keyword evidence="2 6" id="KW-0812">Transmembrane</keyword>
<dbReference type="GO" id="GO:0022841">
    <property type="term" value="F:potassium ion leak channel activity"/>
    <property type="evidence" value="ECO:0007669"/>
    <property type="project" value="TreeGrafter"/>
</dbReference>
<feature type="transmembrane region" description="Helical" evidence="6">
    <location>
        <begin position="36"/>
        <end position="55"/>
    </location>
</feature>
<evidence type="ECO:0000313" key="7">
    <source>
        <dbReference type="EnsemblMetazoa" id="CLYHEMP019100.1"/>
    </source>
</evidence>
<feature type="transmembrane region" description="Helical" evidence="6">
    <location>
        <begin position="297"/>
        <end position="325"/>
    </location>
</feature>
<evidence type="ECO:0000256" key="6">
    <source>
        <dbReference type="SAM" id="Phobius"/>
    </source>
</evidence>
<dbReference type="PANTHER" id="PTHR11003:SF345">
    <property type="entry name" value="TWIK FAMILY OF POTASSIUM CHANNELS PROTEIN 18"/>
    <property type="match status" value="1"/>
</dbReference>
<evidence type="ECO:0000256" key="4">
    <source>
        <dbReference type="ARBA" id="ARBA00023136"/>
    </source>
</evidence>
<dbReference type="AlphaFoldDB" id="A0A7M5X7W0"/>
<dbReference type="GO" id="GO:0030322">
    <property type="term" value="P:stabilization of membrane potential"/>
    <property type="evidence" value="ECO:0007669"/>
    <property type="project" value="TreeGrafter"/>
</dbReference>
<evidence type="ECO:0000313" key="8">
    <source>
        <dbReference type="Proteomes" id="UP000594262"/>
    </source>
</evidence>
<keyword evidence="8" id="KW-1185">Reference proteome</keyword>
<dbReference type="Gene3D" id="1.10.287.70">
    <property type="match status" value="1"/>
</dbReference>
<dbReference type="GO" id="GO:0015271">
    <property type="term" value="F:outward rectifier potassium channel activity"/>
    <property type="evidence" value="ECO:0007669"/>
    <property type="project" value="TreeGrafter"/>
</dbReference>
<feature type="transmembrane region" description="Helical" evidence="6">
    <location>
        <begin position="191"/>
        <end position="214"/>
    </location>
</feature>
<reference evidence="7" key="1">
    <citation type="submission" date="2021-01" db="UniProtKB">
        <authorList>
            <consortium name="EnsemblMetazoa"/>
        </authorList>
    </citation>
    <scope>IDENTIFICATION</scope>
</reference>
<evidence type="ECO:0000256" key="5">
    <source>
        <dbReference type="SAM" id="MobiDB-lite"/>
    </source>
</evidence>
<keyword evidence="3 6" id="KW-1133">Transmembrane helix</keyword>
<feature type="region of interest" description="Disordered" evidence="5">
    <location>
        <begin position="1"/>
        <end position="20"/>
    </location>
</feature>
<feature type="compositionally biased region" description="Basic residues" evidence="5">
    <location>
        <begin position="7"/>
        <end position="20"/>
    </location>
</feature>
<keyword evidence="4 6" id="KW-0472">Membrane</keyword>
<dbReference type="EnsemblMetazoa" id="CLYHEMT019100.1">
    <property type="protein sequence ID" value="CLYHEMP019100.1"/>
    <property type="gene ID" value="CLYHEMG019100"/>
</dbReference>
<sequence length="454" mass="51705">MLIPKEPKHRQRPTNSKRRPPLITKYIRQVGNDVKISVIFMFLLIVYITIGAFIFSHLEDCQQRDSPLVHSKVQKKTHTSTPTTESDLKSLNHLVSKYCSNISVITVVGTLTKEVPECQDLENLVTVNSTKSTPAGHHHHHHGDDSKKKECKETSKERMEKWFEYTFATTHGLGFGIILDNAPSKIASIVYSTFGISFTIITYTNFGSTILNTLKLLVVLIELKTAKKYKRYIKFLHFKCFFITVVLLVSVIVGASFTTASMNQDYGSFIDHFHFWWLTILTIGTRQVKFYNQKNTYYMVSCFVFIFVGMSTLAATILNLCQAFWRLRKLNKKRGRKGFCWCCCFDGNEEAVLYKDVAIQKWGSLLSINNASQVELRSLDSSMRIFENSNRVDSQCTIKRLSEIERDRHRSGDEGSDSDDSAMRDADDEECGIVTSPIMVTAAVATKRTVNDIS</sequence>
<name>A0A7M5X7W0_9CNID</name>
<comment type="subcellular location">
    <subcellularLocation>
        <location evidence="1">Membrane</location>
        <topology evidence="1">Multi-pass membrane protein</topology>
    </subcellularLocation>
</comment>
<feature type="region of interest" description="Disordered" evidence="5">
    <location>
        <begin position="66"/>
        <end position="86"/>
    </location>
</feature>
<evidence type="ECO:0000256" key="1">
    <source>
        <dbReference type="ARBA" id="ARBA00004141"/>
    </source>
</evidence>
<dbReference type="SUPFAM" id="SSF81324">
    <property type="entry name" value="Voltage-gated potassium channels"/>
    <property type="match status" value="2"/>
</dbReference>